<dbReference type="Pfam" id="PF13635">
    <property type="entry name" value="DUF4143"/>
    <property type="match status" value="1"/>
</dbReference>
<evidence type="ECO:0000259" key="2">
    <source>
        <dbReference type="Pfam" id="PF13635"/>
    </source>
</evidence>
<sequence>MTYRARIADAELATRLTSTGAVVIEGPKACGKTETARQLAASEVLLDIDDNARQALAIEPKLVLEGKTPRLIDEWQIEPAIWNHIRRTVDERGLPGQFILTGSAVPADDITRHTGAGRLTRLRLRPMSLFETGHASGVASLGNCLSGLFEHCPDPGLSIGDIVERIAVGGWPAHQVLDVRQALQRARDYMEEITRVDINRLDGGRRDPFKVTRVTQSLARNVATPVATRSLATDAGGSDGALEDETVRGYLDALERLMIIEDQPAWAPHLRSRSILRSAAKRHFVDPSLAVAALRATPERLLKDMNLLGLLFESMVVRDLRVYAQANDARVLHYRDNTGLEVDAIIETADGRWAALEIKLGTGHVDDAASNLLKFADRVDTRKCGEPALLGVIIGAGYGYRREDGVAVVPVGALGV</sequence>
<protein>
    <submittedName>
        <fullName evidence="3">DUF4143 domain-containing protein</fullName>
    </submittedName>
</protein>
<dbReference type="InterPro" id="IPR041682">
    <property type="entry name" value="AAA_14"/>
</dbReference>
<dbReference type="InterPro" id="IPR025420">
    <property type="entry name" value="DUF4143"/>
</dbReference>
<reference evidence="3 4" key="1">
    <citation type="submission" date="2018-07" db="EMBL/GenBank/DDBJ databases">
        <title>Halioglobus sp. genome submission.</title>
        <authorList>
            <person name="Ye M.-Q."/>
            <person name="Du Z.-J."/>
        </authorList>
    </citation>
    <scope>NUCLEOTIDE SEQUENCE [LARGE SCALE GENOMIC DNA]</scope>
    <source>
        <strain evidence="3 4">U0301</strain>
    </source>
</reference>
<accession>A0A3L7E0C2</accession>
<dbReference type="PANTHER" id="PTHR43566">
    <property type="entry name" value="CONSERVED PROTEIN"/>
    <property type="match status" value="1"/>
</dbReference>
<evidence type="ECO:0000259" key="1">
    <source>
        <dbReference type="Pfam" id="PF13173"/>
    </source>
</evidence>
<dbReference type="EMBL" id="QRAN01000006">
    <property type="protein sequence ID" value="RLQ22369.1"/>
    <property type="molecule type" value="Genomic_DNA"/>
</dbReference>
<dbReference type="SUPFAM" id="SSF52540">
    <property type="entry name" value="P-loop containing nucleoside triphosphate hydrolases"/>
    <property type="match status" value="1"/>
</dbReference>
<feature type="domain" description="AAA" evidence="1">
    <location>
        <begin position="20"/>
        <end position="131"/>
    </location>
</feature>
<organism evidence="3 4">
    <name type="scientific">Seongchinamella sediminis</name>
    <dbReference type="NCBI Taxonomy" id="2283635"/>
    <lineage>
        <taxon>Bacteria</taxon>
        <taxon>Pseudomonadati</taxon>
        <taxon>Pseudomonadota</taxon>
        <taxon>Gammaproteobacteria</taxon>
        <taxon>Cellvibrionales</taxon>
        <taxon>Halieaceae</taxon>
        <taxon>Seongchinamella</taxon>
    </lineage>
</organism>
<dbReference type="RefSeq" id="WP_117953510.1">
    <property type="nucleotide sequence ID" value="NZ_QRAN01000006.1"/>
</dbReference>
<dbReference type="Proteomes" id="UP000265509">
    <property type="component" value="Unassembled WGS sequence"/>
</dbReference>
<dbReference type="OrthoDB" id="9771844at2"/>
<name>A0A3L7E0C2_9GAMM</name>
<dbReference type="PANTHER" id="PTHR43566:SF2">
    <property type="entry name" value="DUF4143 DOMAIN-CONTAINING PROTEIN"/>
    <property type="match status" value="1"/>
</dbReference>
<dbReference type="Pfam" id="PF13173">
    <property type="entry name" value="AAA_14"/>
    <property type="match status" value="1"/>
</dbReference>
<evidence type="ECO:0000313" key="4">
    <source>
        <dbReference type="Proteomes" id="UP000265509"/>
    </source>
</evidence>
<keyword evidence="4" id="KW-1185">Reference proteome</keyword>
<dbReference type="InterPro" id="IPR027417">
    <property type="entry name" value="P-loop_NTPase"/>
</dbReference>
<proteinExistence type="predicted"/>
<feature type="domain" description="DUF4143" evidence="2">
    <location>
        <begin position="197"/>
        <end position="360"/>
    </location>
</feature>
<comment type="caution">
    <text evidence="3">The sequence shown here is derived from an EMBL/GenBank/DDBJ whole genome shotgun (WGS) entry which is preliminary data.</text>
</comment>
<dbReference type="AlphaFoldDB" id="A0A3L7E0C2"/>
<gene>
    <name evidence="3" type="ORF">DWB85_07020</name>
</gene>
<evidence type="ECO:0000313" key="3">
    <source>
        <dbReference type="EMBL" id="RLQ22369.1"/>
    </source>
</evidence>